<gene>
    <name evidence="9" type="primary">Aste57867_11786</name>
    <name evidence="8" type="ORF">As57867_011741</name>
    <name evidence="9" type="ORF">ASTE57867_11786</name>
</gene>
<evidence type="ECO:0000313" key="9">
    <source>
        <dbReference type="EMBL" id="VFT88642.1"/>
    </source>
</evidence>
<proteinExistence type="predicted"/>
<dbReference type="FunFam" id="1.10.510.10:FF:000571">
    <property type="entry name" value="Maternal embryonic leucine zipper kinase"/>
    <property type="match status" value="1"/>
</dbReference>
<evidence type="ECO:0000256" key="4">
    <source>
        <dbReference type="ARBA" id="ARBA00022777"/>
    </source>
</evidence>
<name>A0A485KV32_9STRA</name>
<dbReference type="AlphaFoldDB" id="A0A485KV32"/>
<reference evidence="8" key="2">
    <citation type="submission" date="2019-06" db="EMBL/GenBank/DDBJ databases">
        <title>Genomics analysis of Aphanomyces spp. identifies a new class of oomycete effector associated with host adaptation.</title>
        <authorList>
            <person name="Gaulin E."/>
        </authorList>
    </citation>
    <scope>NUCLEOTIDE SEQUENCE</scope>
    <source>
        <strain evidence="8">CBS 578.67</strain>
    </source>
</reference>
<dbReference type="PROSITE" id="PS50011">
    <property type="entry name" value="PROTEIN_KINASE_DOM"/>
    <property type="match status" value="1"/>
</dbReference>
<dbReference type="GO" id="GO:0005524">
    <property type="term" value="F:ATP binding"/>
    <property type="evidence" value="ECO:0007669"/>
    <property type="project" value="UniProtKB-KW"/>
</dbReference>
<dbReference type="Pfam" id="PF00069">
    <property type="entry name" value="Pkinase"/>
    <property type="match status" value="1"/>
</dbReference>
<evidence type="ECO:0000313" key="8">
    <source>
        <dbReference type="EMBL" id="KAF0697543.1"/>
    </source>
</evidence>
<feature type="region of interest" description="Disordered" evidence="6">
    <location>
        <begin position="274"/>
        <end position="301"/>
    </location>
</feature>
<evidence type="ECO:0000256" key="5">
    <source>
        <dbReference type="ARBA" id="ARBA00022840"/>
    </source>
</evidence>
<dbReference type="InterPro" id="IPR000719">
    <property type="entry name" value="Prot_kinase_dom"/>
</dbReference>
<dbReference type="PANTHER" id="PTHR24345:SF91">
    <property type="entry name" value="SERINE_THREONINE-PROTEIN KINASE PLK4"/>
    <property type="match status" value="1"/>
</dbReference>
<keyword evidence="4" id="KW-0418">Kinase</keyword>
<dbReference type="GO" id="GO:0004674">
    <property type="term" value="F:protein serine/threonine kinase activity"/>
    <property type="evidence" value="ECO:0007669"/>
    <property type="project" value="UniProtKB-KW"/>
</dbReference>
<keyword evidence="5" id="KW-0067">ATP-binding</keyword>
<dbReference type="Proteomes" id="UP000332933">
    <property type="component" value="Unassembled WGS sequence"/>
</dbReference>
<organism evidence="9 10">
    <name type="scientific">Aphanomyces stellatus</name>
    <dbReference type="NCBI Taxonomy" id="120398"/>
    <lineage>
        <taxon>Eukaryota</taxon>
        <taxon>Sar</taxon>
        <taxon>Stramenopiles</taxon>
        <taxon>Oomycota</taxon>
        <taxon>Saprolegniomycetes</taxon>
        <taxon>Saprolegniales</taxon>
        <taxon>Verrucalvaceae</taxon>
        <taxon>Aphanomyces</taxon>
    </lineage>
</organism>
<dbReference type="OrthoDB" id="60484at2759"/>
<dbReference type="InterPro" id="IPR011009">
    <property type="entry name" value="Kinase-like_dom_sf"/>
</dbReference>
<dbReference type="EMBL" id="CAADRA010005333">
    <property type="protein sequence ID" value="VFT88642.1"/>
    <property type="molecule type" value="Genomic_DNA"/>
</dbReference>
<evidence type="ECO:0000256" key="6">
    <source>
        <dbReference type="SAM" id="MobiDB-lite"/>
    </source>
</evidence>
<dbReference type="GO" id="GO:0005634">
    <property type="term" value="C:nucleus"/>
    <property type="evidence" value="ECO:0007669"/>
    <property type="project" value="TreeGrafter"/>
</dbReference>
<keyword evidence="1" id="KW-0723">Serine/threonine-protein kinase</keyword>
<keyword evidence="10" id="KW-1185">Reference proteome</keyword>
<evidence type="ECO:0000256" key="1">
    <source>
        <dbReference type="ARBA" id="ARBA00022527"/>
    </source>
</evidence>
<feature type="domain" description="Protein kinase" evidence="7">
    <location>
        <begin position="4"/>
        <end position="270"/>
    </location>
</feature>
<evidence type="ECO:0000256" key="2">
    <source>
        <dbReference type="ARBA" id="ARBA00022679"/>
    </source>
</evidence>
<dbReference type="SUPFAM" id="SSF56112">
    <property type="entry name" value="Protein kinase-like (PK-like)"/>
    <property type="match status" value="1"/>
</dbReference>
<dbReference type="Gene3D" id="1.10.510.10">
    <property type="entry name" value="Transferase(Phosphotransferase) domain 1"/>
    <property type="match status" value="1"/>
</dbReference>
<reference evidence="9 10" key="1">
    <citation type="submission" date="2019-03" db="EMBL/GenBank/DDBJ databases">
        <authorList>
            <person name="Gaulin E."/>
            <person name="Dumas B."/>
        </authorList>
    </citation>
    <scope>NUCLEOTIDE SEQUENCE [LARGE SCALE GENOMIC DNA]</scope>
    <source>
        <strain evidence="9">CBS 568.67</strain>
    </source>
</reference>
<evidence type="ECO:0000259" key="7">
    <source>
        <dbReference type="PROSITE" id="PS50011"/>
    </source>
</evidence>
<evidence type="ECO:0000256" key="3">
    <source>
        <dbReference type="ARBA" id="ARBA00022741"/>
    </source>
</evidence>
<evidence type="ECO:0000313" key="10">
    <source>
        <dbReference type="Proteomes" id="UP000332933"/>
    </source>
</evidence>
<dbReference type="PANTHER" id="PTHR24345">
    <property type="entry name" value="SERINE/THREONINE-PROTEIN KINASE PLK"/>
    <property type="match status" value="1"/>
</dbReference>
<keyword evidence="2" id="KW-0808">Transferase</keyword>
<dbReference type="EMBL" id="VJMH01005312">
    <property type="protein sequence ID" value="KAF0697543.1"/>
    <property type="molecule type" value="Genomic_DNA"/>
</dbReference>
<keyword evidence="3" id="KW-0547">Nucleotide-binding</keyword>
<sequence length="301" mass="32742">MQRYSIQSVLATTHTGNVVLCIDTESGAHVAIKRVDTTTAGDRTATVDDIAFETRVHTHVLADGGHPNLLTVCAAPFVDAGVHHLVLPYCANGELYDAVFASPTGTLDHDVARRYVREIAAAVLVLHTAGFAHRDLSLENVLLDDNHSCRVIDFGLAASTSSKRTEVVGKPFYMAPEVVAGLPYDAAKADVWSLGIMLFIMLSGTPLFDSAAASDDRFEYLADQGLASLVESWEIADCFDPQSLSLLENMLQIDPTKRLTMAEVHQHPFVLDETRTHANEEPNDVATKKTGKDKRQPALEC</sequence>
<accession>A0A485KV32</accession>
<protein>
    <submittedName>
        <fullName evidence="9">Aste57867_11786 protein</fullName>
    </submittedName>
</protein>